<dbReference type="SUPFAM" id="SSF88946">
    <property type="entry name" value="Sigma2 domain of RNA polymerase sigma factors"/>
    <property type="match status" value="1"/>
</dbReference>
<dbReference type="EMBL" id="BAABIQ010000003">
    <property type="protein sequence ID" value="GAA4780535.1"/>
    <property type="molecule type" value="Genomic_DNA"/>
</dbReference>
<evidence type="ECO:0000256" key="1">
    <source>
        <dbReference type="ARBA" id="ARBA00010641"/>
    </source>
</evidence>
<dbReference type="InterPro" id="IPR007627">
    <property type="entry name" value="RNA_pol_sigma70_r2"/>
</dbReference>
<evidence type="ECO:0000313" key="8">
    <source>
        <dbReference type="Proteomes" id="UP001501411"/>
    </source>
</evidence>
<comment type="similarity">
    <text evidence="1">Belongs to the sigma-70 factor family. ECF subfamily.</text>
</comment>
<dbReference type="Pfam" id="PF08281">
    <property type="entry name" value="Sigma70_r4_2"/>
    <property type="match status" value="1"/>
</dbReference>
<evidence type="ECO:0000259" key="5">
    <source>
        <dbReference type="Pfam" id="PF04542"/>
    </source>
</evidence>
<dbReference type="NCBIfam" id="TIGR02937">
    <property type="entry name" value="sigma70-ECF"/>
    <property type="match status" value="1"/>
</dbReference>
<accession>A0ABP9AF48</accession>
<evidence type="ECO:0000256" key="2">
    <source>
        <dbReference type="ARBA" id="ARBA00023015"/>
    </source>
</evidence>
<dbReference type="InterPro" id="IPR036388">
    <property type="entry name" value="WH-like_DNA-bd_sf"/>
</dbReference>
<dbReference type="CDD" id="cd06171">
    <property type="entry name" value="Sigma70_r4"/>
    <property type="match status" value="1"/>
</dbReference>
<dbReference type="InterPro" id="IPR014284">
    <property type="entry name" value="RNA_pol_sigma-70_dom"/>
</dbReference>
<organism evidence="7 8">
    <name type="scientific">Olivibacter ginsenosidimutans</name>
    <dbReference type="NCBI Taxonomy" id="1176537"/>
    <lineage>
        <taxon>Bacteria</taxon>
        <taxon>Pseudomonadati</taxon>
        <taxon>Bacteroidota</taxon>
        <taxon>Sphingobacteriia</taxon>
        <taxon>Sphingobacteriales</taxon>
        <taxon>Sphingobacteriaceae</taxon>
        <taxon>Olivibacter</taxon>
    </lineage>
</organism>
<sequence length="196" mass="23214">MMIEKSDAIYLQKITEGDESAFSILYHKYWESLFKYVIRILQDEDEVADVIQETFVTFWELRSTLDRIRSAKAYLFIMARNFAFKRLRENLKKKENFERFVAFYGEALHQADDVFDIKELNKLLEGAISALPERMREVFLLSRKEHLSYKEIADRLQISDLTVKKQINNALKALKLSLDEEYIPYLLVLIVVDILC</sequence>
<feature type="domain" description="RNA polymerase sigma-70 region 2" evidence="5">
    <location>
        <begin position="25"/>
        <end position="89"/>
    </location>
</feature>
<dbReference type="PANTHER" id="PTHR43133">
    <property type="entry name" value="RNA POLYMERASE ECF-TYPE SIGMA FACTO"/>
    <property type="match status" value="1"/>
</dbReference>
<dbReference type="SUPFAM" id="SSF88659">
    <property type="entry name" value="Sigma3 and sigma4 domains of RNA polymerase sigma factors"/>
    <property type="match status" value="1"/>
</dbReference>
<gene>
    <name evidence="7" type="ORF">GCM10023231_04530</name>
</gene>
<keyword evidence="2" id="KW-0805">Transcription regulation</keyword>
<protein>
    <submittedName>
        <fullName evidence="7">RNA polymerase sigma-70 factor</fullName>
    </submittedName>
</protein>
<keyword evidence="3" id="KW-0731">Sigma factor</keyword>
<keyword evidence="8" id="KW-1185">Reference proteome</keyword>
<comment type="caution">
    <text evidence="7">The sequence shown here is derived from an EMBL/GenBank/DDBJ whole genome shotgun (WGS) entry which is preliminary data.</text>
</comment>
<evidence type="ECO:0000256" key="3">
    <source>
        <dbReference type="ARBA" id="ARBA00023082"/>
    </source>
</evidence>
<feature type="domain" description="RNA polymerase sigma factor 70 region 4 type 2" evidence="6">
    <location>
        <begin position="124"/>
        <end position="174"/>
    </location>
</feature>
<dbReference type="Gene3D" id="1.10.1740.10">
    <property type="match status" value="1"/>
</dbReference>
<dbReference type="PANTHER" id="PTHR43133:SF46">
    <property type="entry name" value="RNA POLYMERASE SIGMA-70 FACTOR ECF SUBFAMILY"/>
    <property type="match status" value="1"/>
</dbReference>
<evidence type="ECO:0000259" key="6">
    <source>
        <dbReference type="Pfam" id="PF08281"/>
    </source>
</evidence>
<evidence type="ECO:0000313" key="7">
    <source>
        <dbReference type="EMBL" id="GAA4780535.1"/>
    </source>
</evidence>
<dbReference type="Pfam" id="PF04542">
    <property type="entry name" value="Sigma70_r2"/>
    <property type="match status" value="1"/>
</dbReference>
<dbReference type="NCBIfam" id="TIGR02985">
    <property type="entry name" value="Sig70_bacteroi1"/>
    <property type="match status" value="1"/>
</dbReference>
<dbReference type="InterPro" id="IPR039425">
    <property type="entry name" value="RNA_pol_sigma-70-like"/>
</dbReference>
<evidence type="ECO:0000256" key="4">
    <source>
        <dbReference type="ARBA" id="ARBA00023163"/>
    </source>
</evidence>
<dbReference type="Gene3D" id="1.10.10.10">
    <property type="entry name" value="Winged helix-like DNA-binding domain superfamily/Winged helix DNA-binding domain"/>
    <property type="match status" value="1"/>
</dbReference>
<dbReference type="RefSeq" id="WP_345230069.1">
    <property type="nucleotide sequence ID" value="NZ_BAABIQ010000003.1"/>
</dbReference>
<name>A0ABP9AF48_9SPHI</name>
<reference evidence="8" key="1">
    <citation type="journal article" date="2019" name="Int. J. Syst. Evol. Microbiol.">
        <title>The Global Catalogue of Microorganisms (GCM) 10K type strain sequencing project: providing services to taxonomists for standard genome sequencing and annotation.</title>
        <authorList>
            <consortium name="The Broad Institute Genomics Platform"/>
            <consortium name="The Broad Institute Genome Sequencing Center for Infectious Disease"/>
            <person name="Wu L."/>
            <person name="Ma J."/>
        </authorList>
    </citation>
    <scope>NUCLEOTIDE SEQUENCE [LARGE SCALE GENOMIC DNA]</scope>
    <source>
        <strain evidence="8">JCM 18200</strain>
    </source>
</reference>
<keyword evidence="4" id="KW-0804">Transcription</keyword>
<proteinExistence type="inferred from homology"/>
<dbReference type="InterPro" id="IPR013324">
    <property type="entry name" value="RNA_pol_sigma_r3/r4-like"/>
</dbReference>
<dbReference type="InterPro" id="IPR013249">
    <property type="entry name" value="RNA_pol_sigma70_r4_t2"/>
</dbReference>
<dbReference type="InterPro" id="IPR013325">
    <property type="entry name" value="RNA_pol_sigma_r2"/>
</dbReference>
<dbReference type="InterPro" id="IPR014327">
    <property type="entry name" value="RNA_pol_sigma70_bacteroid"/>
</dbReference>
<dbReference type="Proteomes" id="UP001501411">
    <property type="component" value="Unassembled WGS sequence"/>
</dbReference>